<comment type="caution">
    <text evidence="2">The sequence shown here is derived from an EMBL/GenBank/DDBJ whole genome shotgun (WGS) entry which is preliminary data.</text>
</comment>
<proteinExistence type="predicted"/>
<feature type="chain" id="PRO_5046792709" description="Outer membrane protein beta-barrel domain-containing protein" evidence="1">
    <location>
        <begin position="25"/>
        <end position="1088"/>
    </location>
</feature>
<reference evidence="3" key="1">
    <citation type="journal article" date="2019" name="Int. J. Syst. Evol. Microbiol.">
        <title>The Global Catalogue of Microorganisms (GCM) 10K type strain sequencing project: providing services to taxonomists for standard genome sequencing and annotation.</title>
        <authorList>
            <consortium name="The Broad Institute Genomics Platform"/>
            <consortium name="The Broad Institute Genome Sequencing Center for Infectious Disease"/>
            <person name="Wu L."/>
            <person name="Ma J."/>
        </authorList>
    </citation>
    <scope>NUCLEOTIDE SEQUENCE [LARGE SCALE GENOMIC DNA]</scope>
    <source>
        <strain evidence="3">CGMCC 1.15053</strain>
    </source>
</reference>
<evidence type="ECO:0000256" key="1">
    <source>
        <dbReference type="SAM" id="SignalP"/>
    </source>
</evidence>
<organism evidence="2 3">
    <name type="scientific">Deinococcus petrolearius</name>
    <dbReference type="NCBI Taxonomy" id="1751295"/>
    <lineage>
        <taxon>Bacteria</taxon>
        <taxon>Thermotogati</taxon>
        <taxon>Deinococcota</taxon>
        <taxon>Deinococci</taxon>
        <taxon>Deinococcales</taxon>
        <taxon>Deinococcaceae</taxon>
        <taxon>Deinococcus</taxon>
    </lineage>
</organism>
<dbReference type="RefSeq" id="WP_380051205.1">
    <property type="nucleotide sequence ID" value="NZ_JBHSOH010000032.1"/>
</dbReference>
<evidence type="ECO:0000313" key="2">
    <source>
        <dbReference type="EMBL" id="MFC5849780.1"/>
    </source>
</evidence>
<accession>A0ABW1DN97</accession>
<dbReference type="Proteomes" id="UP001595979">
    <property type="component" value="Unassembled WGS sequence"/>
</dbReference>
<protein>
    <recommendedName>
        <fullName evidence="4">Outer membrane protein beta-barrel domain-containing protein</fullName>
    </recommendedName>
</protein>
<keyword evidence="3" id="KW-1185">Reference proteome</keyword>
<name>A0ABW1DN97_9DEIO</name>
<dbReference type="EMBL" id="JBHSOH010000032">
    <property type="protein sequence ID" value="MFC5849780.1"/>
    <property type="molecule type" value="Genomic_DNA"/>
</dbReference>
<sequence length="1088" mass="112830">MNLNVKHAAVTLSALLMLGAGASAQETVPAPATGAPAPAAVRRSAVTLPFDVPAQAQTVTVAHRLPAGATVLPGSSLLTGRQIADPVQGPSGMLYWTVPASALVASAGVDDREPQLRGGLRGTLSYEVTQTGALPELDQPALSVSLPGNRTEVLQGQIDAADLAAATALGGAPAAQDTENAGAIKLPLAGSVIRLRDRISVTVEAPQGPVPTLSVNGAPVSEALIGTNVQDAVSGTQRLTFVGVPIRPGPNTLSFLGEQTQVYLQGATARTEVTPLSAVADGSTPIRIRIRTFDAFGRPSGQQTVTLSSSLEPRGADANPVESGFQISLKDGEGVLELQPQSAPVPLRLEILEGAATRAYRFDVTPGRNSVGVGLASATLGLDGDLGAGDLTWQARAYYEGPVGAGKLYVAADKGGLPTDENTLVRNPVYGDASTEEVPLQGIDPVALSYDHPDFRAEYRRTAVPIDVLPLGEQLTALSAYSKTAAQVSGFVAAVPEDRVSDLRVTPEGTRLLHLPDGNISEGSETLEVLTLERQTGKELSRVSLARNVDYVLDPRSGVVTLTRALDRLDGQLNERVVAASYRLSDPLGRRTLAYGAQVKYTAGRATLGAAAVSLDGQVTAGVRGTYAGVTTSAEALVAYSSGVQASASVTSSPAEGQALSARVRYQQPGYAGLGKFSDGLEVAGTYTGRLTPHLNAVVDAEYRDVPVARTTDVENTDHARGGSVSARADYRLAPFSVGLGARYAFGDEYGLGAVASVGYHQDPVAVDIVHTQPLSGNLDTTTDITARVKVARNVTLGLSDKVTWGEGQVAALTLDSTLGNTTYAAGYELPTASGAGNRARFGVTTALPLNDRLALGLRGSALYGMTTGTAELGAGADLNYRTDRVSAALGTDLTRKDGEFGVVVRAGITGSLSDRLTLTADGLAEYGQGKDGQRLSLGYAYRGSSLSSLGYARYLQGTLAGTAPELNTGLSAEYRQPTWALRGGLETRTLLADQGSFTWQGSLGATAYLGERFGVGAWGRVLSQPASQTTGYGLGLEGSFRALPGTWLTAGYNFKGFDGLTSSAAYTRPGAYVRLDLTLDETLGGKK</sequence>
<keyword evidence="1" id="KW-0732">Signal</keyword>
<gene>
    <name evidence="2" type="ORF">ACFPQ6_15865</name>
</gene>
<evidence type="ECO:0008006" key="4">
    <source>
        <dbReference type="Google" id="ProtNLM"/>
    </source>
</evidence>
<evidence type="ECO:0000313" key="3">
    <source>
        <dbReference type="Proteomes" id="UP001595979"/>
    </source>
</evidence>
<feature type="signal peptide" evidence="1">
    <location>
        <begin position="1"/>
        <end position="24"/>
    </location>
</feature>